<reference evidence="3" key="1">
    <citation type="journal article" date="2011" name="Genome Res.">
        <title>Phylogeny-wide analysis of social amoeba genomes highlights ancient origins for complex intercellular communication.</title>
        <authorList>
            <person name="Heidel A.J."/>
            <person name="Lawal H.M."/>
            <person name="Felder M."/>
            <person name="Schilde C."/>
            <person name="Helps N.R."/>
            <person name="Tunggal B."/>
            <person name="Rivero F."/>
            <person name="John U."/>
            <person name="Schleicher M."/>
            <person name="Eichinger L."/>
            <person name="Platzer M."/>
            <person name="Noegel A.A."/>
            <person name="Schaap P."/>
            <person name="Gloeckner G."/>
        </authorList>
    </citation>
    <scope>NUCLEOTIDE SEQUENCE [LARGE SCALE GENOMIC DNA]</scope>
    <source>
        <strain evidence="3">SH3</strain>
    </source>
</reference>
<proteinExistence type="predicted"/>
<gene>
    <name evidence="2" type="ORF">DFA_07157</name>
</gene>
<evidence type="ECO:0000256" key="1">
    <source>
        <dbReference type="SAM" id="MobiDB-lite"/>
    </source>
</evidence>
<dbReference type="RefSeq" id="XP_004367024.1">
    <property type="nucleotide sequence ID" value="XM_004366967.1"/>
</dbReference>
<feature type="compositionally biased region" description="Low complexity" evidence="1">
    <location>
        <begin position="1"/>
        <end position="10"/>
    </location>
</feature>
<protein>
    <submittedName>
        <fullName evidence="2">Uncharacterized protein</fullName>
    </submittedName>
</protein>
<organism evidence="2 3">
    <name type="scientific">Cavenderia fasciculata</name>
    <name type="common">Slime mold</name>
    <name type="synonym">Dictyostelium fasciculatum</name>
    <dbReference type="NCBI Taxonomy" id="261658"/>
    <lineage>
        <taxon>Eukaryota</taxon>
        <taxon>Amoebozoa</taxon>
        <taxon>Evosea</taxon>
        <taxon>Eumycetozoa</taxon>
        <taxon>Dictyostelia</taxon>
        <taxon>Acytosteliales</taxon>
        <taxon>Cavenderiaceae</taxon>
        <taxon>Cavenderia</taxon>
    </lineage>
</organism>
<dbReference type="AlphaFoldDB" id="F4PVM7"/>
<dbReference type="KEGG" id="dfa:DFA_07157"/>
<keyword evidence="3" id="KW-1185">Reference proteome</keyword>
<evidence type="ECO:0000313" key="2">
    <source>
        <dbReference type="EMBL" id="EGG20041.1"/>
    </source>
</evidence>
<dbReference type="GeneID" id="14872328"/>
<accession>F4PVM7</accession>
<feature type="region of interest" description="Disordered" evidence="1">
    <location>
        <begin position="1"/>
        <end position="22"/>
    </location>
</feature>
<evidence type="ECO:0000313" key="3">
    <source>
        <dbReference type="Proteomes" id="UP000007797"/>
    </source>
</evidence>
<name>F4PVM7_CACFS</name>
<dbReference type="OrthoDB" id="2423701at2759"/>
<dbReference type="Proteomes" id="UP000007797">
    <property type="component" value="Unassembled WGS sequence"/>
</dbReference>
<sequence length="113" mass="12416">MSSSGSSNNSIEQLRASGNKIKKSVDTLAQEDWTKKNGSGKVNALTLPSLMPSRLSNVNEYYVVGHDTPKSAMSPHVDGAEVRPNENDPLIIPRLKEIESQRIRLRDNPSLSD</sequence>
<dbReference type="EMBL" id="GL883013">
    <property type="protein sequence ID" value="EGG20041.1"/>
    <property type="molecule type" value="Genomic_DNA"/>
</dbReference>